<name>A0A495JB39_9ACTN</name>
<evidence type="ECO:0000313" key="3">
    <source>
        <dbReference type="Proteomes" id="UP000277671"/>
    </source>
</evidence>
<protein>
    <submittedName>
        <fullName evidence="2">Uncharacterized protein</fullName>
    </submittedName>
</protein>
<feature type="compositionally biased region" description="Low complexity" evidence="1">
    <location>
        <begin position="138"/>
        <end position="148"/>
    </location>
</feature>
<feature type="compositionally biased region" description="Low complexity" evidence="1">
    <location>
        <begin position="180"/>
        <end position="189"/>
    </location>
</feature>
<dbReference type="Proteomes" id="UP000277671">
    <property type="component" value="Unassembled WGS sequence"/>
</dbReference>
<gene>
    <name evidence="2" type="ORF">BDK92_0274</name>
</gene>
<dbReference type="AlphaFoldDB" id="A0A495JB39"/>
<proteinExistence type="predicted"/>
<keyword evidence="3" id="KW-1185">Reference proteome</keyword>
<feature type="region of interest" description="Disordered" evidence="1">
    <location>
        <begin position="36"/>
        <end position="211"/>
    </location>
</feature>
<feature type="compositionally biased region" description="Pro residues" evidence="1">
    <location>
        <begin position="149"/>
        <end position="179"/>
    </location>
</feature>
<feature type="compositionally biased region" description="Pro residues" evidence="1">
    <location>
        <begin position="111"/>
        <end position="124"/>
    </location>
</feature>
<comment type="caution">
    <text evidence="2">The sequence shown here is derived from an EMBL/GenBank/DDBJ whole genome shotgun (WGS) entry which is preliminary data.</text>
</comment>
<dbReference type="RefSeq" id="WP_147456875.1">
    <property type="nucleotide sequence ID" value="NZ_RBKT01000001.1"/>
</dbReference>
<dbReference type="EMBL" id="RBKT01000001">
    <property type="protein sequence ID" value="RKR86053.1"/>
    <property type="molecule type" value="Genomic_DNA"/>
</dbReference>
<evidence type="ECO:0000256" key="1">
    <source>
        <dbReference type="SAM" id="MobiDB-lite"/>
    </source>
</evidence>
<evidence type="ECO:0000313" key="2">
    <source>
        <dbReference type="EMBL" id="RKR86053.1"/>
    </source>
</evidence>
<accession>A0A495JB39</accession>
<reference evidence="2 3" key="1">
    <citation type="submission" date="2018-10" db="EMBL/GenBank/DDBJ databases">
        <title>Sequencing the genomes of 1000 actinobacteria strains.</title>
        <authorList>
            <person name="Klenk H.-P."/>
        </authorList>
    </citation>
    <scope>NUCLEOTIDE SEQUENCE [LARGE SCALE GENOMIC DNA]</scope>
    <source>
        <strain evidence="2 3">DSM 45175</strain>
    </source>
</reference>
<feature type="compositionally biased region" description="Low complexity" evidence="1">
    <location>
        <begin position="58"/>
        <end position="69"/>
    </location>
</feature>
<sequence>MPAHRRPTPPPPRPAIGVLAALLVGSAGLGVAFTAVETSDPHRPPARPGSHTAQEIGPAAPAALTVPPAGSRSVAPTDTGAPMTPTADESIVEAQLVPDTSGSGAAEPLAPSTPLPNPSTPGRPRPTQTPRTPPPTHPSSTPTVTPTPSGSPSPSPAPSDPPPSTSPTPDPTPSVPATPTPTATVTPDPTRTPDPTPSGTGIPESTGDTAG</sequence>
<organism evidence="2 3">
    <name type="scientific">Micromonospora pisi</name>
    <dbReference type="NCBI Taxonomy" id="589240"/>
    <lineage>
        <taxon>Bacteria</taxon>
        <taxon>Bacillati</taxon>
        <taxon>Actinomycetota</taxon>
        <taxon>Actinomycetes</taxon>
        <taxon>Micromonosporales</taxon>
        <taxon>Micromonosporaceae</taxon>
        <taxon>Micromonospora</taxon>
    </lineage>
</organism>